<comment type="caution">
    <text evidence="11">The sequence shown here is derived from an EMBL/GenBank/DDBJ whole genome shotgun (WGS) entry which is preliminary data.</text>
</comment>
<evidence type="ECO:0000313" key="11">
    <source>
        <dbReference type="EMBL" id="RMZ53766.1"/>
    </source>
</evidence>
<dbReference type="SUPFAM" id="SSF52047">
    <property type="entry name" value="RNI-like"/>
    <property type="match status" value="1"/>
</dbReference>
<reference evidence="12" key="1">
    <citation type="journal article" date="2018" name="Algal Res.">
        <title>Characterization of plant carbon substrate utilization by Auxenochlorella protothecoides.</title>
        <authorList>
            <person name="Vogler B.W."/>
            <person name="Starkenburg S.R."/>
            <person name="Sudasinghe N."/>
            <person name="Schambach J.Y."/>
            <person name="Rollin J.A."/>
            <person name="Pattathil S."/>
            <person name="Barry A.N."/>
        </authorList>
    </citation>
    <scope>NUCLEOTIDE SEQUENCE [LARGE SCALE GENOMIC DNA]</scope>
    <source>
        <strain evidence="12">UTEX 25</strain>
    </source>
</reference>
<evidence type="ECO:0000256" key="5">
    <source>
        <dbReference type="ARBA" id="ARBA00031237"/>
    </source>
</evidence>
<dbReference type="InterPro" id="IPR045190">
    <property type="entry name" value="MCCB/AccD1-like"/>
</dbReference>
<feature type="compositionally biased region" description="Acidic residues" evidence="8">
    <location>
        <begin position="1050"/>
        <end position="1074"/>
    </location>
</feature>
<dbReference type="Pfam" id="PF01039">
    <property type="entry name" value="Carboxyl_trans"/>
    <property type="match status" value="1"/>
</dbReference>
<evidence type="ECO:0000259" key="9">
    <source>
        <dbReference type="PROSITE" id="PS50980"/>
    </source>
</evidence>
<dbReference type="PANTHER" id="PTHR22855:SF13">
    <property type="entry name" value="METHYLCROTONOYL-COA CARBOXYLASE BETA CHAIN, MITOCHONDRIAL"/>
    <property type="match status" value="1"/>
</dbReference>
<dbReference type="GO" id="GO:0005739">
    <property type="term" value="C:mitochondrion"/>
    <property type="evidence" value="ECO:0007669"/>
    <property type="project" value="TreeGrafter"/>
</dbReference>
<dbReference type="EC" id="6.4.1.4" evidence="4"/>
<dbReference type="FunFam" id="3.90.226.10:FF:000004">
    <property type="entry name" value="Methylcrotonoyl-CoA carboxylase beta chain"/>
    <property type="match status" value="1"/>
</dbReference>
<dbReference type="GO" id="GO:0004485">
    <property type="term" value="F:methylcrotonoyl-CoA carboxylase activity"/>
    <property type="evidence" value="ECO:0007669"/>
    <property type="project" value="UniProtKB-EC"/>
</dbReference>
<evidence type="ECO:0000256" key="1">
    <source>
        <dbReference type="ARBA" id="ARBA00004430"/>
    </source>
</evidence>
<accession>A0A3M7KXB2</accession>
<dbReference type="GO" id="GO:1905202">
    <property type="term" value="C:methylcrotonoyl-CoA carboxylase complex"/>
    <property type="evidence" value="ECO:0007669"/>
    <property type="project" value="TreeGrafter"/>
</dbReference>
<dbReference type="Proteomes" id="UP000279271">
    <property type="component" value="Unassembled WGS sequence"/>
</dbReference>
<dbReference type="SMART" id="SM00368">
    <property type="entry name" value="LRR_RI"/>
    <property type="match status" value="2"/>
</dbReference>
<evidence type="ECO:0000256" key="2">
    <source>
        <dbReference type="ARBA" id="ARBA00006102"/>
    </source>
</evidence>
<comment type="similarity">
    <text evidence="2">Belongs to the AccD/PCCB family.</text>
</comment>
<dbReference type="PROSITE" id="PS50989">
    <property type="entry name" value="COA_CT_CTER"/>
    <property type="match status" value="2"/>
</dbReference>
<feature type="region of interest" description="Disordered" evidence="8">
    <location>
        <begin position="1520"/>
        <end position="1543"/>
    </location>
</feature>
<dbReference type="InterPro" id="IPR032675">
    <property type="entry name" value="LRR_dom_sf"/>
</dbReference>
<feature type="domain" description="CoA carboxyltransferase N-terminal" evidence="9">
    <location>
        <begin position="554"/>
        <end position="811"/>
    </location>
</feature>
<feature type="region of interest" description="Disordered" evidence="8">
    <location>
        <begin position="1280"/>
        <end position="1312"/>
    </location>
</feature>
<evidence type="ECO:0000256" key="8">
    <source>
        <dbReference type="SAM" id="MobiDB-lite"/>
    </source>
</evidence>
<feature type="domain" description="CoA carboxyltransferase C-terminal" evidence="10">
    <location>
        <begin position="553"/>
        <end position="813"/>
    </location>
</feature>
<dbReference type="UniPathway" id="UPA00363">
    <property type="reaction ID" value="UER00861"/>
</dbReference>
<dbReference type="PROSITE" id="PS50980">
    <property type="entry name" value="COA_CT_NTER"/>
    <property type="match status" value="1"/>
</dbReference>
<dbReference type="Gene3D" id="3.90.226.10">
    <property type="entry name" value="2-enoyl-CoA Hydratase, Chain A, domain 1"/>
    <property type="match status" value="2"/>
</dbReference>
<dbReference type="PANTHER" id="PTHR22855">
    <property type="entry name" value="ACETYL, PROPIONYL, PYRUVATE, AND GLUTACONYL CARBOXYLASE-RELATED"/>
    <property type="match status" value="1"/>
</dbReference>
<evidence type="ECO:0000256" key="6">
    <source>
        <dbReference type="ARBA" id="ARBA00031404"/>
    </source>
</evidence>
<evidence type="ECO:0000313" key="12">
    <source>
        <dbReference type="Proteomes" id="UP000279271"/>
    </source>
</evidence>
<sequence>MYAEFMQGVTLEFKLTVRHSDVSLAAIREKDLELWTAFEELVRRRLGVQPYPPAVCDTLRRHFAGFELTQEMVQRAQRYGVAPVTWALSEDGALTAWAAGPAEAASHVETTLTQAVRQLERMERVRLTPRSLLASALARLALGVARLNARVPPGPRMFLFAGRRSSSRRFLVLQNWYCGLHLRGWAGTSALLATATLDGTLRALGSRLDRLGVGPLVGTLAHETLMLTDQLLAGYDIQQATGAATEQDGATTTVGCLLGHLLLLASGGGLAAATALPDTQGTPGFVASALAARPPREFLADLEARYPGDWARAPARAAPHPEGTVVFDLFPVWRLDSGSYCDMAEVVMTAWEERWRGVEEGARPPRPRFIHSNLEGWESVVELARAPERVRPWAFAFGTLADGFLPFQDASGGEVEVHLGSLVMKAVQARHPGAVGSAAESAAKLGDDSAGGKFEFDTRLPEGTKERILERLGQLSQAHDLEGDAVSKALAQAYNCDLIAWYPGIMLICARLRVDWSRLGRGITGAAALDASQVLGTCGLDPYSDAYAASAGRMDGLLSRLRADVAHAVEGGGPKAVQRHHSRGKLLPRERIQALIDPGSPFLEFSQLAGKGLYGKDDVPAGGIVTGIGRVHGRLVAIVANDATVKGGTYFPITVKKHVRLQEIAEQCRLPCIYLVDSGGANLPRQADVFPDRDHFGRIFYNQARMSAAGISQIAVVLGSCTAGGAYVPAMADESIIVRGNGTIFLGGPPLVKAATGEDVSAEELGGAELHCTTSGLTDHMAENEQHALSLARNIVRNLGPGTRAAVPLPWAEGAWEEPRFPAAELRGVVPTDARQPWDVRAVLARVLDGSRFHEFKAQYGTTLVTGFGSLYGQPVGIVANNGILFSESALKGAHFVQLCSQRGIPLIFLQNINGFMVGKKYEAGGIAKDGAKMVMAVANAAVPKITLLMGGSFGAGNYGMCGRAYSPDFLYMWPNARISVMGGEQAAAVLHLLESEKREREGRPWPTEEQEAFKKAIKDRYDAEGEPSFSSARLWDDGVIDPADTRMVDEEEAGTADADETARELEEEEEDAETASSASGEGLTDDDTDASQPTGTGKKKRKVSLGGVPEVGNGGEWRSGCSLGVVVSGIHLSKAHGPALPLWPMQKKKKKANGEASGEASRVDAEVRKQQQERVSNALADVRANSSGSIWVDLSSAAVDAKTVKKLCAHLAANTEILSLNLAGNCLDDESGESLARALAQGAAPNLIDLDLRDNPLSPAAEASVRATLKERKILNVELGPLPPPVAAPPAEAGKEEAGKEGGASLSGSLRDNPYVRRFFQVDEDDQDEGQALESPTEQVVPEQLSAELWEQVNQALESPTRTTADLATPLTAIADQVRGEMDSCMLPMLADTELADLRPFTAAALRALPTLRRVLGLASAPRETTFSRTAALRTLGLHRAAALELLAQVLRAECGAVARTVVHAPGCPLALGLRLALAHEACSPAQGAVLRAARAALAPGTGAAGLWRQLVCGAAGEGGPVGEVPDEEAGPHGETDAREGDALEPVPPTAIAELCAKAADLAPGLRSPGVGWALALAGSLHAAMQPGYCGEEGRVEAWQEELREALAGQAAWVEFAAAEGPLADLLAQQQGDLAGPKPARMVLPEPGAEPSRVLSGQDLINMLRGLHGSPQLS</sequence>
<dbReference type="GO" id="GO:0005930">
    <property type="term" value="C:axoneme"/>
    <property type="evidence" value="ECO:0007669"/>
    <property type="project" value="UniProtKB-SubCell"/>
</dbReference>
<evidence type="ECO:0000259" key="10">
    <source>
        <dbReference type="PROSITE" id="PS50989"/>
    </source>
</evidence>
<protein>
    <recommendedName>
        <fullName evidence="4">methylcrotonoyl-CoA carboxylase</fullName>
        <ecNumber evidence="4">6.4.1.4</ecNumber>
    </recommendedName>
    <alternativeName>
        <fullName evidence="6">3-methylcrotonyl-CoA carboxylase 2</fullName>
    </alternativeName>
    <alternativeName>
        <fullName evidence="5">3-methylcrotonyl-CoA:carbon dioxide ligase subunit beta</fullName>
    </alternativeName>
</protein>
<comment type="subcellular location">
    <subcellularLocation>
        <location evidence="1">Cytoplasm</location>
        <location evidence="1">Cytoskeleton</location>
        <location evidence="1">Cilium axoneme</location>
    </subcellularLocation>
</comment>
<name>A0A3M7KXB2_AUXPR</name>
<feature type="compositionally biased region" description="Basic and acidic residues" evidence="8">
    <location>
        <begin position="1531"/>
        <end position="1543"/>
    </location>
</feature>
<evidence type="ECO:0000256" key="4">
    <source>
        <dbReference type="ARBA" id="ARBA00026116"/>
    </source>
</evidence>
<comment type="pathway">
    <text evidence="3">Amino-acid degradation; L-leucine degradation; (S)-3-hydroxy-3-methylglutaryl-CoA from 3-isovaleryl-CoA: step 2/3.</text>
</comment>
<organism evidence="11 12">
    <name type="scientific">Auxenochlorella protothecoides</name>
    <name type="common">Green microalga</name>
    <name type="synonym">Chlorella protothecoides</name>
    <dbReference type="NCBI Taxonomy" id="3075"/>
    <lineage>
        <taxon>Eukaryota</taxon>
        <taxon>Viridiplantae</taxon>
        <taxon>Chlorophyta</taxon>
        <taxon>core chlorophytes</taxon>
        <taxon>Trebouxiophyceae</taxon>
        <taxon>Chlorellales</taxon>
        <taxon>Chlorellaceae</taxon>
        <taxon>Auxenochlorella</taxon>
    </lineage>
</organism>
<proteinExistence type="inferred from homology"/>
<dbReference type="Gene3D" id="3.20.140.10">
    <property type="entry name" value="nicotinate phosphoribosyltransferase"/>
    <property type="match status" value="1"/>
</dbReference>
<feature type="domain" description="CoA carboxyltransferase C-terminal" evidence="10">
    <location>
        <begin position="818"/>
        <end position="1068"/>
    </location>
</feature>
<dbReference type="InterPro" id="IPR011763">
    <property type="entry name" value="COA_CT_C"/>
</dbReference>
<dbReference type="InterPro" id="IPR034733">
    <property type="entry name" value="AcCoA_carboxyl_beta"/>
</dbReference>
<dbReference type="InterPro" id="IPR011762">
    <property type="entry name" value="COA_CT_N"/>
</dbReference>
<dbReference type="GO" id="GO:0006552">
    <property type="term" value="P:L-leucine catabolic process"/>
    <property type="evidence" value="ECO:0007669"/>
    <property type="project" value="UniProtKB-UniPathway"/>
</dbReference>
<feature type="region of interest" description="Disordered" evidence="8">
    <location>
        <begin position="1048"/>
        <end position="1115"/>
    </location>
</feature>
<dbReference type="SUPFAM" id="SSF52096">
    <property type="entry name" value="ClpP/crotonase"/>
    <property type="match status" value="2"/>
</dbReference>
<dbReference type="InterPro" id="IPR029045">
    <property type="entry name" value="ClpP/crotonase-like_dom_sf"/>
</dbReference>
<dbReference type="FunFam" id="3.90.226.10:FF:000007">
    <property type="entry name" value="Methylcrotonoyl-CoA carboxylase subunit beta"/>
    <property type="match status" value="1"/>
</dbReference>
<evidence type="ECO:0000256" key="7">
    <source>
        <dbReference type="ARBA" id="ARBA00052347"/>
    </source>
</evidence>
<dbReference type="EMBL" id="QOKY01000195">
    <property type="protein sequence ID" value="RMZ53766.1"/>
    <property type="molecule type" value="Genomic_DNA"/>
</dbReference>
<dbReference type="Gene3D" id="3.80.10.10">
    <property type="entry name" value="Ribonuclease Inhibitor"/>
    <property type="match status" value="1"/>
</dbReference>
<gene>
    <name evidence="11" type="ORF">APUTEX25_003905</name>
</gene>
<evidence type="ECO:0000256" key="3">
    <source>
        <dbReference type="ARBA" id="ARBA00025711"/>
    </source>
</evidence>
<comment type="catalytic activity">
    <reaction evidence="7">
        <text>3-methylbut-2-enoyl-CoA + hydrogencarbonate + ATP = 3-methyl-(2E)-glutaconyl-CoA + ADP + phosphate + H(+)</text>
        <dbReference type="Rhea" id="RHEA:13589"/>
        <dbReference type="ChEBI" id="CHEBI:15378"/>
        <dbReference type="ChEBI" id="CHEBI:17544"/>
        <dbReference type="ChEBI" id="CHEBI:30616"/>
        <dbReference type="ChEBI" id="CHEBI:43474"/>
        <dbReference type="ChEBI" id="CHEBI:57344"/>
        <dbReference type="ChEBI" id="CHEBI:57346"/>
        <dbReference type="ChEBI" id="CHEBI:456216"/>
        <dbReference type="EC" id="6.4.1.4"/>
    </reaction>
</comment>